<dbReference type="EMBL" id="WOCE01000019">
    <property type="protein sequence ID" value="KAE9592679.1"/>
    <property type="molecule type" value="Genomic_DNA"/>
</dbReference>
<protein>
    <submittedName>
        <fullName evidence="1">Uncharacterized protein</fullName>
    </submittedName>
</protein>
<name>A0A6A4NZ87_LUPAL</name>
<dbReference type="Proteomes" id="UP000447434">
    <property type="component" value="Chromosome 19"/>
</dbReference>
<dbReference type="AlphaFoldDB" id="A0A6A4NZ87"/>
<accession>A0A6A4NZ87</accession>
<dbReference type="OrthoDB" id="10464646at2759"/>
<organism evidence="1 2">
    <name type="scientific">Lupinus albus</name>
    <name type="common">White lupine</name>
    <name type="synonym">Lupinus termis</name>
    <dbReference type="NCBI Taxonomy" id="3870"/>
    <lineage>
        <taxon>Eukaryota</taxon>
        <taxon>Viridiplantae</taxon>
        <taxon>Streptophyta</taxon>
        <taxon>Embryophyta</taxon>
        <taxon>Tracheophyta</taxon>
        <taxon>Spermatophyta</taxon>
        <taxon>Magnoliopsida</taxon>
        <taxon>eudicotyledons</taxon>
        <taxon>Gunneridae</taxon>
        <taxon>Pentapetalae</taxon>
        <taxon>rosids</taxon>
        <taxon>fabids</taxon>
        <taxon>Fabales</taxon>
        <taxon>Fabaceae</taxon>
        <taxon>Papilionoideae</taxon>
        <taxon>50 kb inversion clade</taxon>
        <taxon>genistoids sensu lato</taxon>
        <taxon>core genistoids</taxon>
        <taxon>Genisteae</taxon>
        <taxon>Lupinus</taxon>
    </lineage>
</organism>
<keyword evidence="2" id="KW-1185">Reference proteome</keyword>
<comment type="caution">
    <text evidence="1">The sequence shown here is derived from an EMBL/GenBank/DDBJ whole genome shotgun (WGS) entry which is preliminary data.</text>
</comment>
<reference evidence="2" key="1">
    <citation type="journal article" date="2020" name="Nat. Commun.">
        <title>Genome sequence of the cluster root forming white lupin.</title>
        <authorList>
            <person name="Hufnagel B."/>
            <person name="Marques A."/>
            <person name="Soriano A."/>
            <person name="Marques L."/>
            <person name="Divol F."/>
            <person name="Doumas P."/>
            <person name="Sallet E."/>
            <person name="Mancinotti D."/>
            <person name="Carrere S."/>
            <person name="Marande W."/>
            <person name="Arribat S."/>
            <person name="Keller J."/>
            <person name="Huneau C."/>
            <person name="Blein T."/>
            <person name="Aime D."/>
            <person name="Laguerre M."/>
            <person name="Taylor J."/>
            <person name="Schubert V."/>
            <person name="Nelson M."/>
            <person name="Geu-Flores F."/>
            <person name="Crespi M."/>
            <person name="Gallardo-Guerrero K."/>
            <person name="Delaux P.-M."/>
            <person name="Salse J."/>
            <person name="Berges H."/>
            <person name="Guyot R."/>
            <person name="Gouzy J."/>
            <person name="Peret B."/>
        </authorList>
    </citation>
    <scope>NUCLEOTIDE SEQUENCE [LARGE SCALE GENOMIC DNA]</scope>
    <source>
        <strain evidence="2">cv. Amiga</strain>
    </source>
</reference>
<gene>
    <name evidence="1" type="ORF">Lalb_Chr19g0131801</name>
</gene>
<evidence type="ECO:0000313" key="2">
    <source>
        <dbReference type="Proteomes" id="UP000447434"/>
    </source>
</evidence>
<proteinExistence type="predicted"/>
<evidence type="ECO:0000313" key="1">
    <source>
        <dbReference type="EMBL" id="KAE9592679.1"/>
    </source>
</evidence>
<sequence length="78" mass="9038">MQIVTDHKSHWHCSNNSGLSTPTLMNEEDTFLKMGLSRSCRQYMTGLSFSDAEVEYRRGRSLTEKKGNVIRHDQKKFS</sequence>